<dbReference type="WBParaSite" id="ES5_v2.g19187.t1">
    <property type="protein sequence ID" value="ES5_v2.g19187.t1"/>
    <property type="gene ID" value="ES5_v2.g19187"/>
</dbReference>
<accession>A0AC34FPQ7</accession>
<sequence>MTTETLRIIVDGLNSAPFNRNFSLVTFDSLQSDKLLQTLSDVLCWIQAIPEVDIRSETPDETAMRILNALRILKYPPPRDMDHIQRWRLEILEGEKSAIYPVLEWIFNNVDRLKERVYLARYLTRIEVPPEEITPDIQRVQNAITDKMEEFKHIHSRIVESRSDFSRAEDIRADLKAMEEEKEQLQRKIDRVKRIAAGRGENINRNLEMAAKLRAEVERGEMLNVEKQTQRNALVHIEQRVHRLNRMKNELEKEKDNINPQSLIDKLKREIDTNSYIIEEKLAKDIDMMQKNIKSVNKILNMQTVTNNDIINFKKRIEALNNDIIQITTQRDKKDEEHEDKLSIYRHQSINIQRKKQAVAEKMQLAKPNKKADLAKKAGTDDIITAVQFKRYIGELRAKTTTYKRRKAEMEEIENEVKILQRTTEILDDEWNSLKQKITSAGHGVIENLNAQNSRPKTAKPTTNDVNNLKVMAKDLNDRASQKRDEVQKIKEEFEDFAQRHRAANEEYESKRSQYTIMKSELENEQRELEEEVKHLEAQNNKLIQEKRKAEHELNDKEWLKESIDNPSKASEILQEINQKHATTLSEIEQLRSKLTELSGKANGKEQIQMWKGLIAIFEKKIELAQKNSAEAPFGDSMY</sequence>
<protein>
    <submittedName>
        <fullName evidence="2">IFT81 calponin homology domain-containing protein</fullName>
    </submittedName>
</protein>
<reference evidence="2" key="1">
    <citation type="submission" date="2022-11" db="UniProtKB">
        <authorList>
            <consortium name="WormBaseParasite"/>
        </authorList>
    </citation>
    <scope>IDENTIFICATION</scope>
</reference>
<name>A0AC34FPQ7_9BILA</name>
<dbReference type="Proteomes" id="UP000887579">
    <property type="component" value="Unplaced"/>
</dbReference>
<evidence type="ECO:0000313" key="1">
    <source>
        <dbReference type="Proteomes" id="UP000887579"/>
    </source>
</evidence>
<proteinExistence type="predicted"/>
<evidence type="ECO:0000313" key="2">
    <source>
        <dbReference type="WBParaSite" id="ES5_v2.g19187.t1"/>
    </source>
</evidence>
<organism evidence="1 2">
    <name type="scientific">Panagrolaimus sp. ES5</name>
    <dbReference type="NCBI Taxonomy" id="591445"/>
    <lineage>
        <taxon>Eukaryota</taxon>
        <taxon>Metazoa</taxon>
        <taxon>Ecdysozoa</taxon>
        <taxon>Nematoda</taxon>
        <taxon>Chromadorea</taxon>
        <taxon>Rhabditida</taxon>
        <taxon>Tylenchina</taxon>
        <taxon>Panagrolaimomorpha</taxon>
        <taxon>Panagrolaimoidea</taxon>
        <taxon>Panagrolaimidae</taxon>
        <taxon>Panagrolaimus</taxon>
    </lineage>
</organism>